<organism evidence="1 2">
    <name type="scientific">Kickxella alabastrina</name>
    <dbReference type="NCBI Taxonomy" id="61397"/>
    <lineage>
        <taxon>Eukaryota</taxon>
        <taxon>Fungi</taxon>
        <taxon>Fungi incertae sedis</taxon>
        <taxon>Zoopagomycota</taxon>
        <taxon>Kickxellomycotina</taxon>
        <taxon>Kickxellomycetes</taxon>
        <taxon>Kickxellales</taxon>
        <taxon>Kickxellaceae</taxon>
        <taxon>Kickxella</taxon>
    </lineage>
</organism>
<sequence>MSEVINDVVVAKEQARAQAQTQAQGGGWKDFVAGSLAGATQVAIGHPLDTVKVRMQVEGTRVFSGPVDCLMKTVRSEGVLGLYRGMAAPLVGIAAVNSLLFWTYSLGKRLQTGAAGGEATLAQVALAGAGAGALNSVLASPVELIKVRLQTQRSGGGSGSGGPVQLARQLAAQFGARGLLWGFWATVAREVPAYAAFYSGFEFAKRQLARGSDAKLGAGSLMAAGAFGGVSYWTAGYPLDVIKSRVQNAAAPPARGLGYLAAAARAVYREQGVRGFFRGYSTAVVRSVPAAGATFAVYELVLRELEK</sequence>
<accession>A0ACC1IDW7</accession>
<gene>
    <name evidence="1" type="ORF">LPJ66_005887</name>
</gene>
<proteinExistence type="predicted"/>
<evidence type="ECO:0000313" key="1">
    <source>
        <dbReference type="EMBL" id="KAJ1893224.1"/>
    </source>
</evidence>
<protein>
    <submittedName>
        <fullName evidence="1">Uncharacterized protein</fullName>
    </submittedName>
</protein>
<name>A0ACC1IDW7_9FUNG</name>
<dbReference type="Proteomes" id="UP001150581">
    <property type="component" value="Unassembled WGS sequence"/>
</dbReference>
<evidence type="ECO:0000313" key="2">
    <source>
        <dbReference type="Proteomes" id="UP001150581"/>
    </source>
</evidence>
<comment type="caution">
    <text evidence="1">The sequence shown here is derived from an EMBL/GenBank/DDBJ whole genome shotgun (WGS) entry which is preliminary data.</text>
</comment>
<reference evidence="1" key="1">
    <citation type="submission" date="2022-07" db="EMBL/GenBank/DDBJ databases">
        <title>Phylogenomic reconstructions and comparative analyses of Kickxellomycotina fungi.</title>
        <authorList>
            <person name="Reynolds N.K."/>
            <person name="Stajich J.E."/>
            <person name="Barry K."/>
            <person name="Grigoriev I.V."/>
            <person name="Crous P."/>
            <person name="Smith M.E."/>
        </authorList>
    </citation>
    <scope>NUCLEOTIDE SEQUENCE</scope>
    <source>
        <strain evidence="1">Benny 63K</strain>
    </source>
</reference>
<dbReference type="EMBL" id="JANBPG010000866">
    <property type="protein sequence ID" value="KAJ1893224.1"/>
    <property type="molecule type" value="Genomic_DNA"/>
</dbReference>
<keyword evidence="2" id="KW-1185">Reference proteome</keyword>